<comment type="caution">
    <text evidence="1">The sequence shown here is derived from an EMBL/GenBank/DDBJ whole genome shotgun (WGS) entry which is preliminary data.</text>
</comment>
<reference evidence="1 2" key="1">
    <citation type="submission" date="2018-08" db="EMBL/GenBank/DDBJ databases">
        <title>The multiple taxonomic identification of Sphingomonas gilva.</title>
        <authorList>
            <person name="Zhu D."/>
            <person name="Zheng S."/>
        </authorList>
    </citation>
    <scope>NUCLEOTIDE SEQUENCE [LARGE SCALE GENOMIC DNA]</scope>
    <source>
        <strain evidence="1 2">ZDH117</strain>
    </source>
</reference>
<name>A0A396S0B9_9SPHN</name>
<dbReference type="InterPro" id="IPR052991">
    <property type="entry name" value="Non-func_TypeII_TA_Antitoxin"/>
</dbReference>
<dbReference type="SUPFAM" id="SSF47598">
    <property type="entry name" value="Ribbon-helix-helix"/>
    <property type="match status" value="1"/>
</dbReference>
<dbReference type="AlphaFoldDB" id="A0A396S0B9"/>
<dbReference type="OrthoDB" id="5298181at2"/>
<dbReference type="PANTHER" id="PTHR40688:SF2">
    <property type="entry name" value="RIBBON-HELIX-HELIX PROTEIN COPG DOMAIN-CONTAINING PROTEIN"/>
    <property type="match status" value="1"/>
</dbReference>
<dbReference type="PANTHER" id="PTHR40688">
    <property type="match status" value="1"/>
</dbReference>
<dbReference type="InterPro" id="IPR010985">
    <property type="entry name" value="Ribbon_hlx_hlx"/>
</dbReference>
<evidence type="ECO:0000313" key="1">
    <source>
        <dbReference type="EMBL" id="RHW16775.1"/>
    </source>
</evidence>
<dbReference type="EMBL" id="QWLV01000007">
    <property type="protein sequence ID" value="RHW16775.1"/>
    <property type="molecule type" value="Genomic_DNA"/>
</dbReference>
<proteinExistence type="predicted"/>
<evidence type="ECO:0000313" key="2">
    <source>
        <dbReference type="Proteomes" id="UP000266693"/>
    </source>
</evidence>
<gene>
    <name evidence="1" type="ORF">D1610_13680</name>
</gene>
<keyword evidence="2" id="KW-1185">Reference proteome</keyword>
<protein>
    <submittedName>
        <fullName evidence="1">Ribbon-helix-helix protein, CopG family</fullName>
    </submittedName>
</protein>
<sequence>MSQTTVITARISNEASAQLDRLAAELDRSRAWVIATAVERYVREELEFIDFIKEGEEDIAAGRYITHDELLAEIAARRTRSKRAA</sequence>
<accession>A0A396S0B9</accession>
<dbReference type="Proteomes" id="UP000266693">
    <property type="component" value="Unassembled WGS sequence"/>
</dbReference>
<organism evidence="1 2">
    <name type="scientific">Sphingomonas gilva</name>
    <dbReference type="NCBI Taxonomy" id="2305907"/>
    <lineage>
        <taxon>Bacteria</taxon>
        <taxon>Pseudomonadati</taxon>
        <taxon>Pseudomonadota</taxon>
        <taxon>Alphaproteobacteria</taxon>
        <taxon>Sphingomonadales</taxon>
        <taxon>Sphingomonadaceae</taxon>
        <taxon>Sphingomonas</taxon>
    </lineage>
</organism>
<dbReference type="GO" id="GO:0006355">
    <property type="term" value="P:regulation of DNA-templated transcription"/>
    <property type="evidence" value="ECO:0007669"/>
    <property type="project" value="InterPro"/>
</dbReference>
<dbReference type="RefSeq" id="WP_118864749.1">
    <property type="nucleotide sequence ID" value="NZ_QWLV01000007.1"/>
</dbReference>